<keyword evidence="6 10" id="KW-0274">FAD</keyword>
<dbReference type="EMBL" id="LJUO01000151">
    <property type="protein sequence ID" value="KPK68811.1"/>
    <property type="molecule type" value="Genomic_DNA"/>
</dbReference>
<dbReference type="PANTHER" id="PTHR30040:SF2">
    <property type="entry name" value="FAD:PROTEIN FMN TRANSFERASE"/>
    <property type="match status" value="1"/>
</dbReference>
<dbReference type="PIRSF" id="PIRSF006268">
    <property type="entry name" value="ApbE"/>
    <property type="match status" value="1"/>
</dbReference>
<evidence type="ECO:0000256" key="4">
    <source>
        <dbReference type="ARBA" id="ARBA00022679"/>
    </source>
</evidence>
<keyword evidence="3 10" id="KW-0285">Flavoprotein</keyword>
<comment type="caution">
    <text evidence="12">The sequence shown here is derived from an EMBL/GenBank/DDBJ whole genome shotgun (WGS) entry which is preliminary data.</text>
</comment>
<dbReference type="Pfam" id="PF02424">
    <property type="entry name" value="ApbE"/>
    <property type="match status" value="1"/>
</dbReference>
<keyword evidence="5 10" id="KW-0479">Metal-binding</keyword>
<dbReference type="Gene3D" id="3.10.520.10">
    <property type="entry name" value="ApbE-like domains"/>
    <property type="match status" value="1"/>
</dbReference>
<keyword evidence="7 10" id="KW-0460">Magnesium</keyword>
<evidence type="ECO:0000256" key="5">
    <source>
        <dbReference type="ARBA" id="ARBA00022723"/>
    </source>
</evidence>
<evidence type="ECO:0000256" key="11">
    <source>
        <dbReference type="PIRSR" id="PIRSR006268-2"/>
    </source>
</evidence>
<evidence type="ECO:0000313" key="12">
    <source>
        <dbReference type="EMBL" id="KPK68811.1"/>
    </source>
</evidence>
<comment type="catalytic activity">
    <reaction evidence="9 10">
        <text>L-threonyl-[protein] + FAD = FMN-L-threonyl-[protein] + AMP + H(+)</text>
        <dbReference type="Rhea" id="RHEA:36847"/>
        <dbReference type="Rhea" id="RHEA-COMP:11060"/>
        <dbReference type="Rhea" id="RHEA-COMP:11061"/>
        <dbReference type="ChEBI" id="CHEBI:15378"/>
        <dbReference type="ChEBI" id="CHEBI:30013"/>
        <dbReference type="ChEBI" id="CHEBI:57692"/>
        <dbReference type="ChEBI" id="CHEBI:74257"/>
        <dbReference type="ChEBI" id="CHEBI:456215"/>
        <dbReference type="EC" id="2.7.1.180"/>
    </reaction>
</comment>
<evidence type="ECO:0000256" key="8">
    <source>
        <dbReference type="ARBA" id="ARBA00031306"/>
    </source>
</evidence>
<dbReference type="GO" id="GO:0016740">
    <property type="term" value="F:transferase activity"/>
    <property type="evidence" value="ECO:0007669"/>
    <property type="project" value="UniProtKB-UniRule"/>
</dbReference>
<accession>A0A0S8G9K1</accession>
<evidence type="ECO:0000313" key="13">
    <source>
        <dbReference type="Proteomes" id="UP000051096"/>
    </source>
</evidence>
<dbReference type="PATRIC" id="fig|1703780.3.peg.1772"/>
<dbReference type="AlphaFoldDB" id="A0A0S8G9K1"/>
<sequence>MKLHSRFIPLFAAIVILCCATDKEFKYTRFIVGSVCEITYYTSNDSIAGLIREAIDSELVRVDSLLNRYSEKSLVSELNRSHRVSAPEDIVHLFGLSDSISRLTNGLFDISVAPLVQLWGFYKKELQIPDTTKIRQTKELVNFEMVSVQGDSIFVPEGMMVDLGGIAQGFAADRVAQILRQFHVTSALINIGGEIVAIGRSPKGRPWRIGIRHPREQGIIETVELKNQALSTSGDYEKYFVINNQRYPHIINPKTGFPALDFVSITIFADDAAFADAMATATAIMGPVEALKFLDSLDIRGIMYFEEDGALKRVENR</sequence>
<dbReference type="Proteomes" id="UP000051096">
    <property type="component" value="Unassembled WGS sequence"/>
</dbReference>
<proteinExistence type="inferred from homology"/>
<reference evidence="12 13" key="1">
    <citation type="journal article" date="2015" name="Microbiome">
        <title>Genomic resolution of linkages in carbon, nitrogen, and sulfur cycling among widespread estuary sediment bacteria.</title>
        <authorList>
            <person name="Baker B.J."/>
            <person name="Lazar C.S."/>
            <person name="Teske A.P."/>
            <person name="Dick G.J."/>
        </authorList>
    </citation>
    <scope>NUCLEOTIDE SEQUENCE [LARGE SCALE GENOMIC DNA]</scope>
    <source>
        <strain evidence="12">SM23_60</strain>
    </source>
</reference>
<organism evidence="12 13">
    <name type="scientific">candidate division WOR_3 bacterium SM23_60</name>
    <dbReference type="NCBI Taxonomy" id="1703780"/>
    <lineage>
        <taxon>Bacteria</taxon>
        <taxon>Bacteria division WOR-3</taxon>
    </lineage>
</organism>
<evidence type="ECO:0000256" key="10">
    <source>
        <dbReference type="PIRNR" id="PIRNR006268"/>
    </source>
</evidence>
<evidence type="ECO:0000256" key="6">
    <source>
        <dbReference type="ARBA" id="ARBA00022827"/>
    </source>
</evidence>
<evidence type="ECO:0000256" key="1">
    <source>
        <dbReference type="ARBA" id="ARBA00011955"/>
    </source>
</evidence>
<evidence type="ECO:0000256" key="2">
    <source>
        <dbReference type="ARBA" id="ARBA00016337"/>
    </source>
</evidence>
<keyword evidence="4 10" id="KW-0808">Transferase</keyword>
<comment type="similarity">
    <text evidence="10">Belongs to the ApbE family.</text>
</comment>
<evidence type="ECO:0000256" key="9">
    <source>
        <dbReference type="ARBA" id="ARBA00048540"/>
    </source>
</evidence>
<feature type="binding site" evidence="11">
    <location>
        <position position="276"/>
    </location>
    <ligand>
        <name>Mg(2+)</name>
        <dbReference type="ChEBI" id="CHEBI:18420"/>
    </ligand>
</feature>
<dbReference type="InterPro" id="IPR024932">
    <property type="entry name" value="ApbE"/>
</dbReference>
<dbReference type="GO" id="GO:0046872">
    <property type="term" value="F:metal ion binding"/>
    <property type="evidence" value="ECO:0007669"/>
    <property type="project" value="UniProtKB-UniRule"/>
</dbReference>
<dbReference type="InterPro" id="IPR003374">
    <property type="entry name" value="ApbE-like_sf"/>
</dbReference>
<dbReference type="EC" id="2.7.1.180" evidence="1 10"/>
<evidence type="ECO:0000256" key="3">
    <source>
        <dbReference type="ARBA" id="ARBA00022630"/>
    </source>
</evidence>
<feature type="binding site" evidence="11">
    <location>
        <position position="165"/>
    </location>
    <ligand>
        <name>Mg(2+)</name>
        <dbReference type="ChEBI" id="CHEBI:18420"/>
    </ligand>
</feature>
<comment type="cofactor">
    <cofactor evidence="11">
        <name>Mg(2+)</name>
        <dbReference type="ChEBI" id="CHEBI:18420"/>
    </cofactor>
    <cofactor evidence="11">
        <name>Mn(2+)</name>
        <dbReference type="ChEBI" id="CHEBI:29035"/>
    </cofactor>
    <text evidence="11">Magnesium. Can also use manganese.</text>
</comment>
<evidence type="ECO:0000256" key="7">
    <source>
        <dbReference type="ARBA" id="ARBA00022842"/>
    </source>
</evidence>
<protein>
    <recommendedName>
        <fullName evidence="2 10">FAD:protein FMN transferase</fullName>
        <ecNumber evidence="1 10">2.7.1.180</ecNumber>
    </recommendedName>
    <alternativeName>
        <fullName evidence="8 10">Flavin transferase</fullName>
    </alternativeName>
</protein>
<name>A0A0S8G9K1_UNCW3</name>
<gene>
    <name evidence="12" type="ORF">AMJ87_11390</name>
</gene>
<feature type="binding site" evidence="11">
    <location>
        <position position="280"/>
    </location>
    <ligand>
        <name>Mg(2+)</name>
        <dbReference type="ChEBI" id="CHEBI:18420"/>
    </ligand>
</feature>
<dbReference type="PANTHER" id="PTHR30040">
    <property type="entry name" value="THIAMINE BIOSYNTHESIS LIPOPROTEIN APBE"/>
    <property type="match status" value="1"/>
</dbReference>
<dbReference type="SUPFAM" id="SSF143631">
    <property type="entry name" value="ApbE-like"/>
    <property type="match status" value="1"/>
</dbReference>